<dbReference type="InterPro" id="IPR012675">
    <property type="entry name" value="Beta-grasp_dom_sf"/>
</dbReference>
<dbReference type="InterPro" id="IPR016155">
    <property type="entry name" value="Mopterin_synth/thiamin_S_b"/>
</dbReference>
<dbReference type="NCBIfam" id="TIGR01683">
    <property type="entry name" value="thiS"/>
    <property type="match status" value="1"/>
</dbReference>
<dbReference type="Gene3D" id="3.10.20.30">
    <property type="match status" value="1"/>
</dbReference>
<dbReference type="SUPFAM" id="SSF54285">
    <property type="entry name" value="MoaD/ThiS"/>
    <property type="match status" value="1"/>
</dbReference>
<dbReference type="Pfam" id="PF02597">
    <property type="entry name" value="ThiS"/>
    <property type="match status" value="1"/>
</dbReference>
<organism evidence="1 2">
    <name type="scientific">Endozoicomonas lisbonensis</name>
    <dbReference type="NCBI Taxonomy" id="3120522"/>
    <lineage>
        <taxon>Bacteria</taxon>
        <taxon>Pseudomonadati</taxon>
        <taxon>Pseudomonadota</taxon>
        <taxon>Gammaproteobacteria</taxon>
        <taxon>Oceanospirillales</taxon>
        <taxon>Endozoicomonadaceae</taxon>
        <taxon>Endozoicomonas</taxon>
    </lineage>
</organism>
<dbReference type="PANTHER" id="PTHR34472:SF1">
    <property type="entry name" value="SULFUR CARRIER PROTEIN THIS"/>
    <property type="match status" value="1"/>
</dbReference>
<dbReference type="EMBL" id="JBEWTB010000002">
    <property type="protein sequence ID" value="MET4758385.1"/>
    <property type="molecule type" value="Genomic_DNA"/>
</dbReference>
<proteinExistence type="predicted"/>
<keyword evidence="2" id="KW-1185">Reference proteome</keyword>
<name>A0ABV2SKV0_9GAMM</name>
<dbReference type="PANTHER" id="PTHR34472">
    <property type="entry name" value="SULFUR CARRIER PROTEIN THIS"/>
    <property type="match status" value="1"/>
</dbReference>
<reference evidence="1 2" key="1">
    <citation type="submission" date="2024-06" db="EMBL/GenBank/DDBJ databases">
        <title>Genomic Encyclopedia of Type Strains, Phase V (KMG-V): Genome sequencing to study the core and pangenomes of soil and plant-associated prokaryotes.</title>
        <authorList>
            <person name="Whitman W."/>
        </authorList>
    </citation>
    <scope>NUCLEOTIDE SEQUENCE [LARGE SCALE GENOMIC DNA]</scope>
    <source>
        <strain evidence="1 2">NE40</strain>
    </source>
</reference>
<dbReference type="Proteomes" id="UP001549366">
    <property type="component" value="Unassembled WGS sequence"/>
</dbReference>
<dbReference type="InterPro" id="IPR010035">
    <property type="entry name" value="Thi_S"/>
</dbReference>
<dbReference type="RefSeq" id="WP_354008472.1">
    <property type="nucleotide sequence ID" value="NZ_JBEWTA010000001.1"/>
</dbReference>
<comment type="caution">
    <text evidence="1">The sequence shown here is derived from an EMBL/GenBank/DDBJ whole genome shotgun (WGS) entry which is preliminary data.</text>
</comment>
<protein>
    <submittedName>
        <fullName evidence="1">Sulfur carrier protein</fullName>
    </submittedName>
</protein>
<dbReference type="InterPro" id="IPR003749">
    <property type="entry name" value="ThiS/MoaD-like"/>
</dbReference>
<accession>A0ABV2SKV0</accession>
<evidence type="ECO:0000313" key="1">
    <source>
        <dbReference type="EMBL" id="MET4758385.1"/>
    </source>
</evidence>
<gene>
    <name evidence="1" type="ORF">V5J35_003577</name>
</gene>
<sequence>MQIKVNDQPVTIKSALNLRELLKVLSQEEKGVALAINSQIVSRSQWSNHTLADGDQVTLIKATAGG</sequence>
<dbReference type="CDD" id="cd00565">
    <property type="entry name" value="Ubl_ThiS"/>
    <property type="match status" value="1"/>
</dbReference>
<evidence type="ECO:0000313" key="2">
    <source>
        <dbReference type="Proteomes" id="UP001549366"/>
    </source>
</evidence>